<name>A0A1H4GBU3_9BACT</name>
<sequence length="452" mass="52603">MVRRVITEDYSAKSFNRPEWKKLLTEYKKKGRSSPALILFTKWDRFSRKTADAYNMIALLNDYGIEPRAIEQPLDLSVPESKVILAIYLAAPEVENDRRSLNVISGMRRARKEGIYMGVAPFGYRNKIDEIRGKHIGIYAKEAVLVRWIFEELAKDRYNSEQIFKMAQNRGFPKSKAQFWRLIQNPVYCGKIFIHAFKNEAASVVPALHTPIITEALYNEVQRVLRERARKPHAPKPKVVSHSMLPLRGFLICPSCGRTLTGSASLGRNKSYSYHYYHCRNKCQVRYKAFDLNAAFEDHLAKMKLKSWAMPLFQKAIVQTYKAETRAVRQIQGQMVIDVKDLNEKIGKARNLFISGELEPEDFKMFKADNEHKIKLLEEQLSTYRHSKYNLDNFLSQVMENLCHISYLYKYGSAEQKRKIVCFIYPEKFIFDGTTRPKAKVSKPLEILYHFA</sequence>
<dbReference type="GO" id="GO:0000150">
    <property type="term" value="F:DNA strand exchange activity"/>
    <property type="evidence" value="ECO:0007669"/>
    <property type="project" value="InterPro"/>
</dbReference>
<dbReference type="Pfam" id="PF00239">
    <property type="entry name" value="Resolvase"/>
    <property type="match status" value="1"/>
</dbReference>
<dbReference type="EMBL" id="FNRL01000036">
    <property type="protein sequence ID" value="SEB07103.1"/>
    <property type="molecule type" value="Genomic_DNA"/>
</dbReference>
<dbReference type="InterPro" id="IPR038109">
    <property type="entry name" value="DNA_bind_recomb_sf"/>
</dbReference>
<organism evidence="3 4">
    <name type="scientific">Chitinophaga terrae</name>
    <name type="common">ex Kim and Jung 2007</name>
    <dbReference type="NCBI Taxonomy" id="408074"/>
    <lineage>
        <taxon>Bacteria</taxon>
        <taxon>Pseudomonadati</taxon>
        <taxon>Bacteroidota</taxon>
        <taxon>Chitinophagia</taxon>
        <taxon>Chitinophagales</taxon>
        <taxon>Chitinophagaceae</taxon>
        <taxon>Chitinophaga</taxon>
    </lineage>
</organism>
<dbReference type="PANTHER" id="PTHR30461:SF23">
    <property type="entry name" value="DNA RECOMBINASE-RELATED"/>
    <property type="match status" value="1"/>
</dbReference>
<dbReference type="Pfam" id="PF13408">
    <property type="entry name" value="Zn_ribbon_recom"/>
    <property type="match status" value="1"/>
</dbReference>
<reference evidence="4" key="1">
    <citation type="submission" date="2016-10" db="EMBL/GenBank/DDBJ databases">
        <authorList>
            <person name="Varghese N."/>
            <person name="Submissions S."/>
        </authorList>
    </citation>
    <scope>NUCLEOTIDE SEQUENCE [LARGE SCALE GENOMIC DNA]</scope>
    <source>
        <strain evidence="4">DSM 23920</strain>
    </source>
</reference>
<dbReference type="InterPro" id="IPR036162">
    <property type="entry name" value="Resolvase-like_N_sf"/>
</dbReference>
<dbReference type="SUPFAM" id="SSF53041">
    <property type="entry name" value="Resolvase-like"/>
    <property type="match status" value="1"/>
</dbReference>
<feature type="domain" description="Resolvase/invertase-type recombinase catalytic" evidence="1">
    <location>
        <begin position="1"/>
        <end position="114"/>
    </location>
</feature>
<dbReference type="GO" id="GO:0003677">
    <property type="term" value="F:DNA binding"/>
    <property type="evidence" value="ECO:0007669"/>
    <property type="project" value="InterPro"/>
</dbReference>
<accession>A0A1H4GBU3</accession>
<protein>
    <submittedName>
        <fullName evidence="3">Site-specific DNA recombinase</fullName>
    </submittedName>
</protein>
<evidence type="ECO:0000313" key="3">
    <source>
        <dbReference type="EMBL" id="SEB07103.1"/>
    </source>
</evidence>
<dbReference type="PROSITE" id="PS51736">
    <property type="entry name" value="RECOMBINASES_3"/>
    <property type="match status" value="1"/>
</dbReference>
<dbReference type="InterPro" id="IPR011109">
    <property type="entry name" value="DNA_bind_recombinase_dom"/>
</dbReference>
<dbReference type="Gene3D" id="3.40.50.1390">
    <property type="entry name" value="Resolvase, N-terminal catalytic domain"/>
    <property type="match status" value="1"/>
</dbReference>
<keyword evidence="4" id="KW-1185">Reference proteome</keyword>
<dbReference type="Gene3D" id="3.90.1750.20">
    <property type="entry name" value="Putative Large Serine Recombinase, Chain B, Domain 2"/>
    <property type="match status" value="1"/>
</dbReference>
<dbReference type="PROSITE" id="PS51737">
    <property type="entry name" value="RECOMBINASE_DNA_BIND"/>
    <property type="match status" value="1"/>
</dbReference>
<dbReference type="Pfam" id="PF07508">
    <property type="entry name" value="Recombinase"/>
    <property type="match status" value="1"/>
</dbReference>
<dbReference type="InterPro" id="IPR006119">
    <property type="entry name" value="Resolv_N"/>
</dbReference>
<dbReference type="Proteomes" id="UP000199656">
    <property type="component" value="Unassembled WGS sequence"/>
</dbReference>
<dbReference type="STRING" id="408074.SAMN05660909_05160"/>
<dbReference type="AlphaFoldDB" id="A0A1H4GBU3"/>
<feature type="domain" description="Recombinase" evidence="2">
    <location>
        <begin position="121"/>
        <end position="231"/>
    </location>
</feature>
<evidence type="ECO:0000259" key="1">
    <source>
        <dbReference type="PROSITE" id="PS51736"/>
    </source>
</evidence>
<evidence type="ECO:0000313" key="4">
    <source>
        <dbReference type="Proteomes" id="UP000199656"/>
    </source>
</evidence>
<dbReference type="PANTHER" id="PTHR30461">
    <property type="entry name" value="DNA-INVERTASE FROM LAMBDOID PROPHAGE"/>
    <property type="match status" value="1"/>
</dbReference>
<dbReference type="SMART" id="SM00857">
    <property type="entry name" value="Resolvase"/>
    <property type="match status" value="1"/>
</dbReference>
<gene>
    <name evidence="3" type="ORF">SAMN05660909_05160</name>
</gene>
<dbReference type="InterPro" id="IPR025827">
    <property type="entry name" value="Zn_ribbon_recom_dom"/>
</dbReference>
<proteinExistence type="predicted"/>
<dbReference type="InterPro" id="IPR050639">
    <property type="entry name" value="SSR_resolvase"/>
</dbReference>
<evidence type="ECO:0000259" key="2">
    <source>
        <dbReference type="PROSITE" id="PS51737"/>
    </source>
</evidence>